<name>A0ABQ9Z4L8_9CRUS</name>
<dbReference type="Proteomes" id="UP001234178">
    <property type="component" value="Unassembled WGS sequence"/>
</dbReference>
<evidence type="ECO:0000313" key="2">
    <source>
        <dbReference type="Proteomes" id="UP001234178"/>
    </source>
</evidence>
<organism evidence="1 2">
    <name type="scientific">Daphnia magna</name>
    <dbReference type="NCBI Taxonomy" id="35525"/>
    <lineage>
        <taxon>Eukaryota</taxon>
        <taxon>Metazoa</taxon>
        <taxon>Ecdysozoa</taxon>
        <taxon>Arthropoda</taxon>
        <taxon>Crustacea</taxon>
        <taxon>Branchiopoda</taxon>
        <taxon>Diplostraca</taxon>
        <taxon>Cladocera</taxon>
        <taxon>Anomopoda</taxon>
        <taxon>Daphniidae</taxon>
        <taxon>Daphnia</taxon>
    </lineage>
</organism>
<keyword evidence="2" id="KW-1185">Reference proteome</keyword>
<accession>A0ABQ9Z4L8</accession>
<proteinExistence type="predicted"/>
<reference evidence="1 2" key="1">
    <citation type="journal article" date="2023" name="Nucleic Acids Res.">
        <title>The hologenome of Daphnia magna reveals possible DNA methylation and microbiome-mediated evolution of the host genome.</title>
        <authorList>
            <person name="Chaturvedi A."/>
            <person name="Li X."/>
            <person name="Dhandapani V."/>
            <person name="Marshall H."/>
            <person name="Kissane S."/>
            <person name="Cuenca-Cambronero M."/>
            <person name="Asole G."/>
            <person name="Calvet F."/>
            <person name="Ruiz-Romero M."/>
            <person name="Marangio P."/>
            <person name="Guigo R."/>
            <person name="Rago D."/>
            <person name="Mirbahai L."/>
            <person name="Eastwood N."/>
            <person name="Colbourne J.K."/>
            <person name="Zhou J."/>
            <person name="Mallon E."/>
            <person name="Orsini L."/>
        </authorList>
    </citation>
    <scope>NUCLEOTIDE SEQUENCE [LARGE SCALE GENOMIC DNA]</scope>
    <source>
        <strain evidence="1">LRV0_1</strain>
    </source>
</reference>
<gene>
    <name evidence="1" type="ORF">OUZ56_012999</name>
</gene>
<sequence>MVCRIFGIQKSVLSAPIMVFTPMPASTPDQLVFAVPHEAEFPQLMWDFCFPSFKALHHCSVVSRLGFFV</sequence>
<evidence type="ECO:0000313" key="1">
    <source>
        <dbReference type="EMBL" id="KAK4007848.1"/>
    </source>
</evidence>
<protein>
    <submittedName>
        <fullName evidence="1">Uncharacterized protein</fullName>
    </submittedName>
</protein>
<dbReference type="EMBL" id="JAOYFB010000002">
    <property type="protein sequence ID" value="KAK4007848.1"/>
    <property type="molecule type" value="Genomic_DNA"/>
</dbReference>
<comment type="caution">
    <text evidence="1">The sequence shown here is derived from an EMBL/GenBank/DDBJ whole genome shotgun (WGS) entry which is preliminary data.</text>
</comment>